<organism evidence="2 3">
    <name type="scientific">Hirschia baltica (strain ATCC 49814 / DSM 5838 / IFAM 1418)</name>
    <dbReference type="NCBI Taxonomy" id="582402"/>
    <lineage>
        <taxon>Bacteria</taxon>
        <taxon>Pseudomonadati</taxon>
        <taxon>Pseudomonadota</taxon>
        <taxon>Alphaproteobacteria</taxon>
        <taxon>Hyphomonadales</taxon>
        <taxon>Hyphomonadaceae</taxon>
        <taxon>Hirschia</taxon>
    </lineage>
</organism>
<sequence length="147" mass="16721">MDMSINAKEAIVIEQRIVKDFDYLFVLLWAVLQVVLAFFFLKPESHQFLAAGMALISGILTLAVMKVIFTRMKRMDELQSIMVFKALASALFFGLSWVFFMAAYHMAMNMAPYENTVSLLFVSPPLAVGFAAGMIHLQERKLRQNMD</sequence>
<dbReference type="STRING" id="582402.Hbal_0352"/>
<evidence type="ECO:0000313" key="2">
    <source>
        <dbReference type="EMBL" id="ACT58054.1"/>
    </source>
</evidence>
<feature type="transmembrane region" description="Helical" evidence="1">
    <location>
        <begin position="21"/>
        <end position="41"/>
    </location>
</feature>
<gene>
    <name evidence="2" type="ordered locus">Hbal_0352</name>
</gene>
<dbReference type="Proteomes" id="UP000002745">
    <property type="component" value="Chromosome"/>
</dbReference>
<evidence type="ECO:0000313" key="3">
    <source>
        <dbReference type="Proteomes" id="UP000002745"/>
    </source>
</evidence>
<accession>C6XMB1</accession>
<keyword evidence="1" id="KW-1133">Transmembrane helix</keyword>
<dbReference type="KEGG" id="hba:Hbal_0352"/>
<feature type="transmembrane region" description="Helical" evidence="1">
    <location>
        <begin position="81"/>
        <end position="104"/>
    </location>
</feature>
<feature type="transmembrane region" description="Helical" evidence="1">
    <location>
        <begin position="116"/>
        <end position="137"/>
    </location>
</feature>
<dbReference type="RefSeq" id="WP_015826204.1">
    <property type="nucleotide sequence ID" value="NC_012982.1"/>
</dbReference>
<name>C6XMB1_HIRBI</name>
<evidence type="ECO:0000256" key="1">
    <source>
        <dbReference type="SAM" id="Phobius"/>
    </source>
</evidence>
<proteinExistence type="predicted"/>
<reference evidence="3" key="1">
    <citation type="journal article" date="2011" name="J. Bacteriol.">
        <title>Genome sequences of eight morphologically diverse alphaproteobacteria.</title>
        <authorList>
            <consortium name="US DOE Joint Genome Institute"/>
            <person name="Brown P.J."/>
            <person name="Kysela D.T."/>
            <person name="Buechlein A."/>
            <person name="Hemmerich C."/>
            <person name="Brun Y.V."/>
        </authorList>
    </citation>
    <scope>NUCLEOTIDE SEQUENCE [LARGE SCALE GENOMIC DNA]</scope>
    <source>
        <strain evidence="3">ATCC 49814 / DSM 5838 / IFAM 1418</strain>
    </source>
</reference>
<keyword evidence="3" id="KW-1185">Reference proteome</keyword>
<dbReference type="AlphaFoldDB" id="C6XMB1"/>
<dbReference type="HOGENOM" id="CLU_1765540_0_0_5"/>
<protein>
    <submittedName>
        <fullName evidence="2">Uncharacterized protein</fullName>
    </submittedName>
</protein>
<keyword evidence="1" id="KW-0812">Transmembrane</keyword>
<keyword evidence="1" id="KW-0472">Membrane</keyword>
<feature type="transmembrane region" description="Helical" evidence="1">
    <location>
        <begin position="47"/>
        <end position="69"/>
    </location>
</feature>
<dbReference type="EMBL" id="CP001678">
    <property type="protein sequence ID" value="ACT58054.1"/>
    <property type="molecule type" value="Genomic_DNA"/>
</dbReference>